<evidence type="ECO:0000259" key="6">
    <source>
        <dbReference type="SMART" id="SM01424"/>
    </source>
</evidence>
<feature type="region of interest" description="Disordered" evidence="5">
    <location>
        <begin position="509"/>
        <end position="531"/>
    </location>
</feature>
<name>A0A0X3P1N7_SCHSO</name>
<evidence type="ECO:0000256" key="3">
    <source>
        <dbReference type="ARBA" id="ARBA00023128"/>
    </source>
</evidence>
<dbReference type="InterPro" id="IPR006933">
    <property type="entry name" value="HAP1_N"/>
</dbReference>
<dbReference type="PANTHER" id="PTHR15751">
    <property type="entry name" value="TRAFFICKING KINESIN-BINDING PROTEIN"/>
    <property type="match status" value="1"/>
</dbReference>
<dbReference type="PANTHER" id="PTHR15751:SF12">
    <property type="entry name" value="TRAFFICKING KINESIN-BINDING PROTEIN MILT"/>
    <property type="match status" value="1"/>
</dbReference>
<evidence type="ECO:0000256" key="5">
    <source>
        <dbReference type="SAM" id="MobiDB-lite"/>
    </source>
</evidence>
<keyword evidence="2 4" id="KW-0175">Coiled coil</keyword>
<feature type="coiled-coil region" evidence="4">
    <location>
        <begin position="163"/>
        <end position="190"/>
    </location>
</feature>
<feature type="coiled-coil region" evidence="4">
    <location>
        <begin position="220"/>
        <end position="303"/>
    </location>
</feature>
<feature type="compositionally biased region" description="Acidic residues" evidence="5">
    <location>
        <begin position="1"/>
        <end position="11"/>
    </location>
</feature>
<dbReference type="GO" id="GO:0048311">
    <property type="term" value="P:mitochondrion distribution"/>
    <property type="evidence" value="ECO:0007669"/>
    <property type="project" value="TreeGrafter"/>
</dbReference>
<evidence type="ECO:0000256" key="4">
    <source>
        <dbReference type="SAM" id="Coils"/>
    </source>
</evidence>
<feature type="coiled-coil region" evidence="4">
    <location>
        <begin position="82"/>
        <end position="109"/>
    </location>
</feature>
<reference evidence="7" key="1">
    <citation type="submission" date="2016-01" db="EMBL/GenBank/DDBJ databases">
        <title>Reference transcriptome for the parasite Schistocephalus solidus: insights into the molecular evolution of parasitism.</title>
        <authorList>
            <person name="Hebert F.O."/>
            <person name="Grambauer S."/>
            <person name="Barber I."/>
            <person name="Landry C.R."/>
            <person name="Aubin-Horth N."/>
        </authorList>
    </citation>
    <scope>NUCLEOTIDE SEQUENCE</scope>
</reference>
<dbReference type="AlphaFoldDB" id="A0A0X3P1N7"/>
<comment type="subcellular location">
    <subcellularLocation>
        <location evidence="1">Mitochondrion</location>
    </subcellularLocation>
</comment>
<feature type="domain" description="HAP1 N-terminal" evidence="6">
    <location>
        <begin position="3"/>
        <end position="296"/>
    </location>
</feature>
<feature type="region of interest" description="Disordered" evidence="5">
    <location>
        <begin position="1"/>
        <end position="22"/>
    </location>
</feature>
<protein>
    <submittedName>
        <fullName evidence="7">Trafficking kinesin-binding protein 1</fullName>
    </submittedName>
</protein>
<evidence type="ECO:0000256" key="2">
    <source>
        <dbReference type="ARBA" id="ARBA00023054"/>
    </source>
</evidence>
<dbReference type="GO" id="GO:0005739">
    <property type="term" value="C:mitochondrion"/>
    <property type="evidence" value="ECO:0007669"/>
    <property type="project" value="UniProtKB-SubCell"/>
</dbReference>
<feature type="compositionally biased region" description="Polar residues" evidence="5">
    <location>
        <begin position="677"/>
        <end position="694"/>
    </location>
</feature>
<gene>
    <name evidence="7" type="primary">TRAK1</name>
    <name evidence="7" type="ORF">TR114619</name>
</gene>
<dbReference type="GO" id="GO:0047496">
    <property type="term" value="P:vesicle transport along microtubule"/>
    <property type="evidence" value="ECO:0007669"/>
    <property type="project" value="TreeGrafter"/>
</dbReference>
<feature type="region of interest" description="Disordered" evidence="5">
    <location>
        <begin position="128"/>
        <end position="157"/>
    </location>
</feature>
<feature type="compositionally biased region" description="Polar residues" evidence="5">
    <location>
        <begin position="131"/>
        <end position="142"/>
    </location>
</feature>
<feature type="compositionally biased region" description="Basic and acidic residues" evidence="5">
    <location>
        <begin position="557"/>
        <end position="574"/>
    </location>
</feature>
<sequence length="855" mass="95013">MQGDERDVDEDSSLRDTPAPADFRLSDEQMDCAFDYFLLFDRNKNKMDLPLDDHETMARLIHEKQSDLELAAEIGKTLLDRNRELDYQLKERERQMASATEKINQLQHTLGIKEELLHMWTQSLDAHENSPCPSTFDLSQGSTRDHPPDTSAGTSGNFRRDEIDFIHRKIQALEEENLNLRNERTGEQGASLRECMRKLADAVVYIRNLSDEQSKRSDALIQQQHQLNHLMRRSQELENNLNQVGITNEMLASKVDELKTINQHLNKELRDMKDKYDESLALYAQAQANVRQLRRRAQGASLNNSSLLYSPSQLHTNNNSFNVSVPVAVRPISIAEELIQSVQQQQQQQQSGAAFVKTPLEATNPVTRGERSPAAVTCACADTDNGANLGPLSGQREVDCMWDDATIASSGFVSYSEPLENAVVTTRQPSSPWRRRAEVLQDSRRVALSRGLVWEENLEEIDDSVFEEDDDGGVNGSPVSFGPSSPQTKAQDLAQQLQNLQLEKPSAFRIQQRSQRDAPPPSTSQSFESSAGCTFRRSLILEPGTIDALAKAFERPQSETYDTDRRKTHDDSSIDSRTPTVHSMSYIAPQRLQLIKQIEGSGILHRWQKLATPSITSALFESPLTGVLSRTSSATGASGHTKNTDTFSKNIAPHPSSQSAFLTRQTRARSCEIPNTECGSGSGDSTLPASSNISFGRGTPPVDMDILPGAFTPMYGDDNEYLTSVTTPNSGLSMVLQVPPYRPSLFSQILGLGPEVASLGMLRLSSYFSRPHHRPPNTHQQLDQFPLSSAFHRLALVLSLPTSDYGAHSLALGSGPHYQIPLLPFWRSGPSRQLHTASEDIRASGVPLLSLIYQL</sequence>
<feature type="compositionally biased region" description="Polar residues" evidence="5">
    <location>
        <begin position="631"/>
        <end position="665"/>
    </location>
</feature>
<dbReference type="Pfam" id="PF04849">
    <property type="entry name" value="HAP1_N"/>
    <property type="match status" value="1"/>
</dbReference>
<accession>A0A0X3P1N7</accession>
<dbReference type="SMART" id="SM01424">
    <property type="entry name" value="HAP1_N"/>
    <property type="match status" value="1"/>
</dbReference>
<dbReference type="GO" id="GO:0031410">
    <property type="term" value="C:cytoplasmic vesicle"/>
    <property type="evidence" value="ECO:0007669"/>
    <property type="project" value="TreeGrafter"/>
</dbReference>
<keyword evidence="3" id="KW-0496">Mitochondrion</keyword>
<evidence type="ECO:0000256" key="1">
    <source>
        <dbReference type="ARBA" id="ARBA00004173"/>
    </source>
</evidence>
<dbReference type="GO" id="GO:0006605">
    <property type="term" value="P:protein targeting"/>
    <property type="evidence" value="ECO:0007669"/>
    <property type="project" value="TreeGrafter"/>
</dbReference>
<proteinExistence type="predicted"/>
<dbReference type="EMBL" id="GEEE01017467">
    <property type="protein sequence ID" value="JAP45758.1"/>
    <property type="molecule type" value="Transcribed_RNA"/>
</dbReference>
<feature type="region of interest" description="Disordered" evidence="5">
    <location>
        <begin position="466"/>
        <end position="491"/>
    </location>
</feature>
<feature type="region of interest" description="Disordered" evidence="5">
    <location>
        <begin position="557"/>
        <end position="579"/>
    </location>
</feature>
<feature type="region of interest" description="Disordered" evidence="5">
    <location>
        <begin position="631"/>
        <end position="701"/>
    </location>
</feature>
<organism evidence="7">
    <name type="scientific">Schistocephalus solidus</name>
    <name type="common">Tapeworm</name>
    <dbReference type="NCBI Taxonomy" id="70667"/>
    <lineage>
        <taxon>Eukaryota</taxon>
        <taxon>Metazoa</taxon>
        <taxon>Spiralia</taxon>
        <taxon>Lophotrochozoa</taxon>
        <taxon>Platyhelminthes</taxon>
        <taxon>Cestoda</taxon>
        <taxon>Eucestoda</taxon>
        <taxon>Diphyllobothriidea</taxon>
        <taxon>Diphyllobothriidae</taxon>
        <taxon>Schistocephalus</taxon>
    </lineage>
</organism>
<dbReference type="InterPro" id="IPR051946">
    <property type="entry name" value="Intracell_Traff-Reg"/>
</dbReference>
<dbReference type="GO" id="GO:0017022">
    <property type="term" value="F:myosin binding"/>
    <property type="evidence" value="ECO:0007669"/>
    <property type="project" value="TreeGrafter"/>
</dbReference>
<evidence type="ECO:0000313" key="7">
    <source>
        <dbReference type="EMBL" id="JAP45758.1"/>
    </source>
</evidence>